<dbReference type="EMBL" id="QZCE01000016">
    <property type="protein sequence ID" value="NEZ68396.1"/>
    <property type="molecule type" value="Genomic_DNA"/>
</dbReference>
<organism evidence="2 4">
    <name type="scientific">Adonisia turfae CCMR0082</name>
    <dbReference type="NCBI Taxonomy" id="2304604"/>
    <lineage>
        <taxon>Bacteria</taxon>
        <taxon>Bacillati</taxon>
        <taxon>Cyanobacteriota</taxon>
        <taxon>Adonisia</taxon>
        <taxon>Adonisia turfae</taxon>
    </lineage>
</organism>
<dbReference type="RefSeq" id="WP_163665302.1">
    <property type="nucleotide sequence ID" value="NZ_QZCE01000002.1"/>
</dbReference>
<dbReference type="GO" id="GO:0003677">
    <property type="term" value="F:DNA binding"/>
    <property type="evidence" value="ECO:0007669"/>
    <property type="project" value="InterPro"/>
</dbReference>
<proteinExistence type="predicted"/>
<evidence type="ECO:0000259" key="1">
    <source>
        <dbReference type="Pfam" id="PF01609"/>
    </source>
</evidence>
<dbReference type="InterPro" id="IPR012337">
    <property type="entry name" value="RNaseH-like_sf"/>
</dbReference>
<dbReference type="EMBL" id="QZCE01000002">
    <property type="protein sequence ID" value="NEZ64771.1"/>
    <property type="molecule type" value="Genomic_DNA"/>
</dbReference>
<gene>
    <name evidence="2" type="ORF">D0962_18590</name>
    <name evidence="3" type="ORF">D0962_37740</name>
</gene>
<dbReference type="Pfam" id="PF01609">
    <property type="entry name" value="DDE_Tnp_1"/>
    <property type="match status" value="1"/>
</dbReference>
<dbReference type="GO" id="GO:0006313">
    <property type="term" value="P:DNA transposition"/>
    <property type="evidence" value="ECO:0007669"/>
    <property type="project" value="InterPro"/>
</dbReference>
<evidence type="ECO:0000313" key="2">
    <source>
        <dbReference type="EMBL" id="NEZ64771.1"/>
    </source>
</evidence>
<reference evidence="2 4" key="1">
    <citation type="journal article" date="2020" name="Microb. Ecol.">
        <title>Ecogenomics of the Marine Benthic Filamentous Cyanobacterium Adonisia.</title>
        <authorList>
            <person name="Walter J.M."/>
            <person name="Coutinho F.H."/>
            <person name="Leomil L."/>
            <person name="Hargreaves P.I."/>
            <person name="Campeao M.E."/>
            <person name="Vieira V.V."/>
            <person name="Silva B.S."/>
            <person name="Fistarol G.O."/>
            <person name="Salomon P.S."/>
            <person name="Sawabe T."/>
            <person name="Mino S."/>
            <person name="Hosokawa M."/>
            <person name="Miyashita H."/>
            <person name="Maruyama F."/>
            <person name="van Verk M.C."/>
            <person name="Dutilh B.E."/>
            <person name="Thompson C.C."/>
            <person name="Thompson F.L."/>
        </authorList>
    </citation>
    <scope>NUCLEOTIDE SEQUENCE [LARGE SCALE GENOMIC DNA]</scope>
    <source>
        <strain evidence="2 4">CCMR0082</strain>
    </source>
</reference>
<dbReference type="GO" id="GO:0004803">
    <property type="term" value="F:transposase activity"/>
    <property type="evidence" value="ECO:0007669"/>
    <property type="project" value="InterPro"/>
</dbReference>
<protein>
    <submittedName>
        <fullName evidence="2">Transposase</fullName>
    </submittedName>
</protein>
<accession>A0A6M0S9U7</accession>
<evidence type="ECO:0000313" key="4">
    <source>
        <dbReference type="Proteomes" id="UP000473574"/>
    </source>
</evidence>
<dbReference type="SUPFAM" id="SSF53098">
    <property type="entry name" value="Ribonuclease H-like"/>
    <property type="match status" value="1"/>
</dbReference>
<name>A0A6M0S9U7_9CYAN</name>
<evidence type="ECO:0000313" key="3">
    <source>
        <dbReference type="EMBL" id="NEZ68396.1"/>
    </source>
</evidence>
<sequence>MKAWLGQGANWVHLTHLTTCLWMVVALIHTGEVNLTKWAKYIPCRGQYAQSRQRRIRRWLGNPRINVHRLYKPIIQAALANWDDECLYVSLDTTQFWDEYCLIRLAVVHRGRALPLSWRVLRHSSATVAFSEYHEMLIHAARYLPKAVKGVLLADRGFIHTDAMDSLGQLGWHYRIRLKSNTWLWRSTGGWIQPTSVHLAAGDVRCFHTVKLHKQQWYGPVHVIVGRNPLNGELWVVVSDEPTTLKTLQEYGLRFDIEELFKDEQSSGWNLQKSEIRSVCDLSRLCFILALATLYVTAQGVAVVESGKRRWVDTHWFRGNSYFRIGLDWIQAALLDGWQLVNRVLFSSNIDPDPAMASRWQHEKRSFQFEFQVFTTQFNPD</sequence>
<feature type="domain" description="Transposase IS4-like" evidence="1">
    <location>
        <begin position="124"/>
        <end position="293"/>
    </location>
</feature>
<dbReference type="InterPro" id="IPR002559">
    <property type="entry name" value="Transposase_11"/>
</dbReference>
<dbReference type="Proteomes" id="UP000473574">
    <property type="component" value="Unassembled WGS sequence"/>
</dbReference>
<comment type="caution">
    <text evidence="2">The sequence shown here is derived from an EMBL/GenBank/DDBJ whole genome shotgun (WGS) entry which is preliminary data.</text>
</comment>
<dbReference type="AlphaFoldDB" id="A0A6M0S9U7"/>